<dbReference type="EMBL" id="JBHSGK010000010">
    <property type="protein sequence ID" value="MFC4736855.1"/>
    <property type="molecule type" value="Genomic_DNA"/>
</dbReference>
<comment type="caution">
    <text evidence="2">The sequence shown here is derived from an EMBL/GenBank/DDBJ whole genome shotgun (WGS) entry which is preliminary data.</text>
</comment>
<dbReference type="RefSeq" id="WP_377909470.1">
    <property type="nucleotide sequence ID" value="NZ_JBHSGK010000010.1"/>
</dbReference>
<keyword evidence="1" id="KW-0732">Signal</keyword>
<dbReference type="Gene3D" id="3.40.190.10">
    <property type="entry name" value="Periplasmic binding protein-like II"/>
    <property type="match status" value="2"/>
</dbReference>
<name>A0ABV9NW13_9BACI</name>
<dbReference type="InterPro" id="IPR006059">
    <property type="entry name" value="SBP"/>
</dbReference>
<dbReference type="PANTHER" id="PTHR43649">
    <property type="entry name" value="ARABINOSE-BINDING PROTEIN-RELATED"/>
    <property type="match status" value="1"/>
</dbReference>
<keyword evidence="3" id="KW-1185">Reference proteome</keyword>
<gene>
    <name evidence="2" type="ORF">ACFO4L_09690</name>
</gene>
<evidence type="ECO:0000313" key="3">
    <source>
        <dbReference type="Proteomes" id="UP001595896"/>
    </source>
</evidence>
<protein>
    <submittedName>
        <fullName evidence="2">ABC transporter substrate-binding protein</fullName>
    </submittedName>
</protein>
<dbReference type="InterPro" id="IPR050490">
    <property type="entry name" value="Bact_solute-bd_prot1"/>
</dbReference>
<evidence type="ECO:0000256" key="1">
    <source>
        <dbReference type="SAM" id="SignalP"/>
    </source>
</evidence>
<dbReference type="Pfam" id="PF01547">
    <property type="entry name" value="SBP_bac_1"/>
    <property type="match status" value="1"/>
</dbReference>
<dbReference type="Proteomes" id="UP001595896">
    <property type="component" value="Unassembled WGS sequence"/>
</dbReference>
<organism evidence="2 3">
    <name type="scientific">Bacillus daqingensis</name>
    <dbReference type="NCBI Taxonomy" id="872396"/>
    <lineage>
        <taxon>Bacteria</taxon>
        <taxon>Bacillati</taxon>
        <taxon>Bacillota</taxon>
        <taxon>Bacilli</taxon>
        <taxon>Bacillales</taxon>
        <taxon>Bacillaceae</taxon>
        <taxon>Bacillus</taxon>
    </lineage>
</organism>
<dbReference type="SUPFAM" id="SSF53850">
    <property type="entry name" value="Periplasmic binding protein-like II"/>
    <property type="match status" value="1"/>
</dbReference>
<reference evidence="3" key="1">
    <citation type="journal article" date="2019" name="Int. J. Syst. Evol. Microbiol.">
        <title>The Global Catalogue of Microorganisms (GCM) 10K type strain sequencing project: providing services to taxonomists for standard genome sequencing and annotation.</title>
        <authorList>
            <consortium name="The Broad Institute Genomics Platform"/>
            <consortium name="The Broad Institute Genome Sequencing Center for Infectious Disease"/>
            <person name="Wu L."/>
            <person name="Ma J."/>
        </authorList>
    </citation>
    <scope>NUCLEOTIDE SEQUENCE [LARGE SCALE GENOMIC DNA]</scope>
    <source>
        <strain evidence="3">JCM 12165</strain>
    </source>
</reference>
<feature type="chain" id="PRO_5045377698" evidence="1">
    <location>
        <begin position="24"/>
        <end position="428"/>
    </location>
</feature>
<feature type="signal peptide" evidence="1">
    <location>
        <begin position="1"/>
        <end position="23"/>
    </location>
</feature>
<accession>A0ABV9NW13</accession>
<evidence type="ECO:0000313" key="2">
    <source>
        <dbReference type="EMBL" id="MFC4736855.1"/>
    </source>
</evidence>
<sequence length="428" mass="47241">MKKSLFMTSATAVGLALVLNACAGEEGGGNAGSSNNESNAEASGDQTQISFIHWRGEDSEVFDEIIDEFEAEHPDITVEMNIYPSEQYQSNAQQMLRDGSVGDVFTSFPGSQFEVIQNAGFFEDLTDEDFVGNFNAEAIEIGQADGQQMALPYQMVFNMPVYNVDMFDELGLEPPNSWDEFLEMGDTLLENDITPIAFPGGDIGPNQFMNSMMMNNAPDEDIFAKLEAGEEQLTNEWWVSTLEDFQTLLDREFISQDALGIQQDSAIAAVAQEEAAMLATGSYHMASLTEQNPDLNLDFLAPITVAEDEAIYEGIHTATFMLGVNANSDKQEEAKQFIDYLSQPEVASKYANETGQHLTIEDVDYTSEALEDTAYWLTDKETRFQPRFFITNSSVENAVLSSIEQVLGGDDPQSAAEQAQQVVDQNID</sequence>
<proteinExistence type="predicted"/>